<sequence>MFSFRRRTAKKQVNNGPPFIRTSPSLPDLSAEGVQWPESLIDVSELPPATETLRSHGKRAQNPEGGPISSLYMSHPPSAFDNRKSTYRNRPSQRKNRNPPTFNIMVAGAQGTGKTSLLRLLLETADMSPTATAEQKTAMHLFLRGPPKRTDSIQSATVEICESKYDRILLSVVDTPGLDFQEGHELKLERQVSSIVKYLDTQFAETLSEESKVVRQSKGDQHVHLCIYTIDPASIITPAERRSLSSFPTTTRSEATISPPELTTASDDSLSDESEDELGEDISVSPIDIAVMKRLAKKSNLLPVISHADCLTDDKLTAIKNVVRRDLDAAGLDFGVFGPINSGANKREKDANGNGNGHGVKADGVNGSANGDSHNEEDDATEEPEEERQSRPVIKLKQSRNPFKLRFNSRSRSRLDLTDSANEPATAEITDNESVASIRFSAHIVSKVGLSDILPFTVIAPDYNPRRTRVRQLSQLSQFVPDDRQSIHTDTGTSAVSPSDDGHGPGSIVHSPVSPTLGATRNLAFLSGPPADLRGVFVRKFRWGTVDVLSPEHCDFAALRTAVLSTHMKMLKVRTKEVLYEKFRTEKLLARRATRNISEDDTRRMFEGPYSQCIR</sequence>
<dbReference type="STRING" id="98765.A0A2R6NE17"/>
<proteinExistence type="inferred from homology"/>
<feature type="compositionally biased region" description="Basic residues" evidence="2">
    <location>
        <begin position="1"/>
        <end position="10"/>
    </location>
</feature>
<feature type="region of interest" description="Disordered" evidence="2">
    <location>
        <begin position="1"/>
        <end position="31"/>
    </location>
</feature>
<dbReference type="SUPFAM" id="SSF52540">
    <property type="entry name" value="P-loop containing nucleoside triphosphate hydrolases"/>
    <property type="match status" value="1"/>
</dbReference>
<gene>
    <name evidence="4" type="ORF">PHLCEN_2v13629</name>
</gene>
<keyword evidence="1" id="KW-0547">Nucleotide-binding</keyword>
<dbReference type="Proteomes" id="UP000186601">
    <property type="component" value="Unassembled WGS sequence"/>
</dbReference>
<dbReference type="EMBL" id="MLYV02001350">
    <property type="protein sequence ID" value="PSR70478.1"/>
    <property type="molecule type" value="Genomic_DNA"/>
</dbReference>
<evidence type="ECO:0000313" key="5">
    <source>
        <dbReference type="Proteomes" id="UP000186601"/>
    </source>
</evidence>
<dbReference type="InterPro" id="IPR030379">
    <property type="entry name" value="G_SEPTIN_dom"/>
</dbReference>
<feature type="region of interest" description="Disordered" evidence="2">
    <location>
        <begin position="339"/>
        <end position="407"/>
    </location>
</feature>
<organism evidence="4 5">
    <name type="scientific">Hermanssonia centrifuga</name>
    <dbReference type="NCBI Taxonomy" id="98765"/>
    <lineage>
        <taxon>Eukaryota</taxon>
        <taxon>Fungi</taxon>
        <taxon>Dikarya</taxon>
        <taxon>Basidiomycota</taxon>
        <taxon>Agaricomycotina</taxon>
        <taxon>Agaricomycetes</taxon>
        <taxon>Polyporales</taxon>
        <taxon>Meruliaceae</taxon>
        <taxon>Hermanssonia</taxon>
    </lineage>
</organism>
<keyword evidence="1" id="KW-0342">GTP-binding</keyword>
<dbReference type="GO" id="GO:0005525">
    <property type="term" value="F:GTP binding"/>
    <property type="evidence" value="ECO:0007669"/>
    <property type="project" value="UniProtKB-KW"/>
</dbReference>
<feature type="region of interest" description="Disordered" evidence="2">
    <location>
        <begin position="481"/>
        <end position="513"/>
    </location>
</feature>
<reference evidence="4 5" key="1">
    <citation type="submission" date="2018-02" db="EMBL/GenBank/DDBJ databases">
        <title>Genome sequence of the basidiomycete white-rot fungus Phlebia centrifuga.</title>
        <authorList>
            <person name="Granchi Z."/>
            <person name="Peng M."/>
            <person name="de Vries R.P."/>
            <person name="Hilden K."/>
            <person name="Makela M.R."/>
            <person name="Grigoriev I."/>
            <person name="Riley R."/>
        </authorList>
    </citation>
    <scope>NUCLEOTIDE SEQUENCE [LARGE SCALE GENOMIC DNA]</scope>
    <source>
        <strain evidence="4 5">FBCC195</strain>
    </source>
</reference>
<feature type="region of interest" description="Disordered" evidence="2">
    <location>
        <begin position="51"/>
        <end position="104"/>
    </location>
</feature>
<feature type="compositionally biased region" description="Polar residues" evidence="2">
    <location>
        <begin position="244"/>
        <end position="256"/>
    </location>
</feature>
<keyword evidence="5" id="KW-1185">Reference proteome</keyword>
<evidence type="ECO:0000313" key="4">
    <source>
        <dbReference type="EMBL" id="PSR70478.1"/>
    </source>
</evidence>
<dbReference type="InterPro" id="IPR027417">
    <property type="entry name" value="P-loop_NTPase"/>
</dbReference>
<dbReference type="AlphaFoldDB" id="A0A2R6NE17"/>
<protein>
    <recommendedName>
        <fullName evidence="3">Septin-type G domain-containing protein</fullName>
    </recommendedName>
</protein>
<feature type="region of interest" description="Disordered" evidence="2">
    <location>
        <begin position="241"/>
        <end position="281"/>
    </location>
</feature>
<dbReference type="OrthoDB" id="10261408at2759"/>
<dbReference type="PANTHER" id="PTHR18884">
    <property type="entry name" value="SEPTIN"/>
    <property type="match status" value="1"/>
</dbReference>
<dbReference type="PROSITE" id="PS51719">
    <property type="entry name" value="G_SEPTIN"/>
    <property type="match status" value="1"/>
</dbReference>
<comment type="caution">
    <text evidence="4">The sequence shown here is derived from an EMBL/GenBank/DDBJ whole genome shotgun (WGS) entry which is preliminary data.</text>
</comment>
<evidence type="ECO:0000256" key="1">
    <source>
        <dbReference type="RuleBase" id="RU004560"/>
    </source>
</evidence>
<feature type="compositionally biased region" description="Acidic residues" evidence="2">
    <location>
        <begin position="269"/>
        <end position="280"/>
    </location>
</feature>
<evidence type="ECO:0000256" key="2">
    <source>
        <dbReference type="SAM" id="MobiDB-lite"/>
    </source>
</evidence>
<feature type="domain" description="Septin-type G" evidence="3">
    <location>
        <begin position="98"/>
        <end position="590"/>
    </location>
</feature>
<dbReference type="Pfam" id="PF00735">
    <property type="entry name" value="Septin"/>
    <property type="match status" value="3"/>
</dbReference>
<dbReference type="Gene3D" id="3.40.50.300">
    <property type="entry name" value="P-loop containing nucleotide triphosphate hydrolases"/>
    <property type="match status" value="1"/>
</dbReference>
<feature type="compositionally biased region" description="Acidic residues" evidence="2">
    <location>
        <begin position="375"/>
        <end position="386"/>
    </location>
</feature>
<accession>A0A2R6NE17</accession>
<evidence type="ECO:0000259" key="3">
    <source>
        <dbReference type="PROSITE" id="PS51719"/>
    </source>
</evidence>
<comment type="similarity">
    <text evidence="1">Belongs to the TRAFAC class TrmE-Era-EngA-EngB-Septin-like GTPase superfamily. Septin GTPase family.</text>
</comment>
<name>A0A2R6NE17_9APHY</name>
<feature type="compositionally biased region" description="Basic residues" evidence="2">
    <location>
        <begin position="85"/>
        <end position="97"/>
    </location>
</feature>
<feature type="compositionally biased region" description="Polar residues" evidence="2">
    <location>
        <begin position="488"/>
        <end position="497"/>
    </location>
</feature>